<dbReference type="EMBL" id="BMHQ01000003">
    <property type="protein sequence ID" value="GGE12054.1"/>
    <property type="molecule type" value="Genomic_DNA"/>
</dbReference>
<reference evidence="2" key="1">
    <citation type="journal article" date="2014" name="Int. J. Syst. Evol. Microbiol.">
        <title>Complete genome sequence of Corynebacterium casei LMG S-19264T (=DSM 44701T), isolated from a smear-ripened cheese.</title>
        <authorList>
            <consortium name="US DOE Joint Genome Institute (JGI-PGF)"/>
            <person name="Walter F."/>
            <person name="Albersmeier A."/>
            <person name="Kalinowski J."/>
            <person name="Ruckert C."/>
        </authorList>
    </citation>
    <scope>NUCLEOTIDE SEQUENCE</scope>
    <source>
        <strain evidence="2">CGMCC 1.15179</strain>
    </source>
</reference>
<evidence type="ECO:0000313" key="3">
    <source>
        <dbReference type="Proteomes" id="UP000625210"/>
    </source>
</evidence>
<accession>A0A8J2VFT7</accession>
<proteinExistence type="predicted"/>
<evidence type="ECO:0000313" key="2">
    <source>
        <dbReference type="EMBL" id="GGE12054.1"/>
    </source>
</evidence>
<evidence type="ECO:0000256" key="1">
    <source>
        <dbReference type="SAM" id="Phobius"/>
    </source>
</evidence>
<dbReference type="Proteomes" id="UP000625210">
    <property type="component" value="Unassembled WGS sequence"/>
</dbReference>
<dbReference type="RefSeq" id="WP_188646970.1">
    <property type="nucleotide sequence ID" value="NZ_BMHQ01000003.1"/>
</dbReference>
<sequence>MDGGVFLGVYVSSFVLVAVIYTYVLIVVNRHRNALSSMAGMWIAMGLAMILSVLIGTLLGILWVQMTWPTTFLLLWVWQWVISRGDPFTVWLL</sequence>
<organism evidence="2 3">
    <name type="scientific">Marinithermofilum abyssi</name>
    <dbReference type="NCBI Taxonomy" id="1571185"/>
    <lineage>
        <taxon>Bacteria</taxon>
        <taxon>Bacillati</taxon>
        <taxon>Bacillota</taxon>
        <taxon>Bacilli</taxon>
        <taxon>Bacillales</taxon>
        <taxon>Thermoactinomycetaceae</taxon>
        <taxon>Marinithermofilum</taxon>
    </lineage>
</organism>
<protein>
    <submittedName>
        <fullName evidence="2">Uncharacterized protein</fullName>
    </submittedName>
</protein>
<keyword evidence="1" id="KW-1133">Transmembrane helix</keyword>
<comment type="caution">
    <text evidence="2">The sequence shown here is derived from an EMBL/GenBank/DDBJ whole genome shotgun (WGS) entry which is preliminary data.</text>
</comment>
<keyword evidence="3" id="KW-1185">Reference proteome</keyword>
<feature type="transmembrane region" description="Helical" evidence="1">
    <location>
        <begin position="6"/>
        <end position="28"/>
    </location>
</feature>
<feature type="transmembrane region" description="Helical" evidence="1">
    <location>
        <begin position="40"/>
        <end position="64"/>
    </location>
</feature>
<keyword evidence="1" id="KW-0472">Membrane</keyword>
<name>A0A8J2VFT7_9BACL</name>
<reference evidence="2" key="2">
    <citation type="submission" date="2020-09" db="EMBL/GenBank/DDBJ databases">
        <authorList>
            <person name="Sun Q."/>
            <person name="Zhou Y."/>
        </authorList>
    </citation>
    <scope>NUCLEOTIDE SEQUENCE</scope>
    <source>
        <strain evidence="2">CGMCC 1.15179</strain>
    </source>
</reference>
<dbReference type="AlphaFoldDB" id="A0A8J2VFT7"/>
<keyword evidence="1" id="KW-0812">Transmembrane</keyword>
<gene>
    <name evidence="2" type="ORF">GCM10011571_11790</name>
</gene>